<comment type="subcellular location">
    <subcellularLocation>
        <location evidence="2">Cell membrane</location>
        <topology evidence="2">Multi-pass membrane protein</topology>
    </subcellularLocation>
</comment>
<dbReference type="Proteomes" id="UP000006757">
    <property type="component" value="Unassembled WGS sequence"/>
</dbReference>
<evidence type="ECO:0000256" key="14">
    <source>
        <dbReference type="ARBA" id="ARBA00026104"/>
    </source>
</evidence>
<evidence type="ECO:0000256" key="11">
    <source>
        <dbReference type="ARBA" id="ARBA00023098"/>
    </source>
</evidence>
<reference evidence="17 18" key="1">
    <citation type="journal article" date="2012" name="Eukaryot. Cell">
        <title>Genome sequence of the Trichosporon asahii environmental strain CBS 8904.</title>
        <authorList>
            <person name="Yang R.Y."/>
            <person name="Li H.T."/>
            <person name="Zhu H."/>
            <person name="Zhou G.P."/>
            <person name="Wang M."/>
            <person name="Wang L."/>
        </authorList>
    </citation>
    <scope>NUCLEOTIDE SEQUENCE [LARGE SCALE GENOMIC DNA]</scope>
    <source>
        <strain evidence="17 18">CBS 8904</strain>
    </source>
</reference>
<evidence type="ECO:0000259" key="16">
    <source>
        <dbReference type="Pfam" id="PF01764"/>
    </source>
</evidence>
<keyword evidence="9" id="KW-0442">Lipid degradation</keyword>
<keyword evidence="18" id="KW-1185">Reference proteome</keyword>
<name>K1VI63_TRIAC</name>
<feature type="region of interest" description="Disordered" evidence="15">
    <location>
        <begin position="485"/>
        <end position="696"/>
    </location>
</feature>
<evidence type="ECO:0000256" key="8">
    <source>
        <dbReference type="ARBA" id="ARBA00022837"/>
    </source>
</evidence>
<dbReference type="InterPro" id="IPR029058">
    <property type="entry name" value="AB_hydrolase_fold"/>
</dbReference>
<dbReference type="SUPFAM" id="SSF53474">
    <property type="entry name" value="alpha/beta-Hydrolases"/>
    <property type="match status" value="1"/>
</dbReference>
<dbReference type="Gene3D" id="3.40.50.1820">
    <property type="entry name" value="alpha/beta hydrolase"/>
    <property type="match status" value="1"/>
</dbReference>
<dbReference type="EC" id="3.1.1.116" evidence="14"/>
<evidence type="ECO:0000256" key="7">
    <source>
        <dbReference type="ARBA" id="ARBA00022801"/>
    </source>
</evidence>
<evidence type="ECO:0000256" key="4">
    <source>
        <dbReference type="ARBA" id="ARBA00022553"/>
    </source>
</evidence>
<feature type="region of interest" description="Disordered" evidence="15">
    <location>
        <begin position="284"/>
        <end position="318"/>
    </location>
</feature>
<evidence type="ECO:0000256" key="1">
    <source>
        <dbReference type="ARBA" id="ARBA00001913"/>
    </source>
</evidence>
<dbReference type="EMBL" id="AMBO01000240">
    <property type="protein sequence ID" value="EKD03820.1"/>
    <property type="molecule type" value="Genomic_DNA"/>
</dbReference>
<keyword evidence="6" id="KW-0479">Metal-binding</keyword>
<evidence type="ECO:0000256" key="9">
    <source>
        <dbReference type="ARBA" id="ARBA00022963"/>
    </source>
</evidence>
<feature type="region of interest" description="Disordered" evidence="15">
    <location>
        <begin position="250"/>
        <end position="272"/>
    </location>
</feature>
<accession>K1VI63</accession>
<keyword evidence="12" id="KW-0472">Membrane</keyword>
<protein>
    <recommendedName>
        <fullName evidence="14">sn-1-specific diacylglycerol lipase</fullName>
        <ecNumber evidence="14">3.1.1.116</ecNumber>
    </recommendedName>
</protein>
<dbReference type="PANTHER" id="PTHR45792:SF7">
    <property type="entry name" value="PUTATIVE (AFU_ORTHOLOGUE AFUA_6G02710)-RELATED"/>
    <property type="match status" value="1"/>
</dbReference>
<feature type="compositionally biased region" description="Basic and acidic residues" evidence="15">
    <location>
        <begin position="603"/>
        <end position="612"/>
    </location>
</feature>
<evidence type="ECO:0000256" key="6">
    <source>
        <dbReference type="ARBA" id="ARBA00022723"/>
    </source>
</evidence>
<dbReference type="GO" id="GO:0046872">
    <property type="term" value="F:metal ion binding"/>
    <property type="evidence" value="ECO:0007669"/>
    <property type="project" value="UniProtKB-KW"/>
</dbReference>
<dbReference type="InterPro" id="IPR002921">
    <property type="entry name" value="Fungal_lipase-type"/>
</dbReference>
<dbReference type="GO" id="GO:0016298">
    <property type="term" value="F:lipase activity"/>
    <property type="evidence" value="ECO:0007669"/>
    <property type="project" value="TreeGrafter"/>
</dbReference>
<feature type="region of interest" description="Disordered" evidence="15">
    <location>
        <begin position="1"/>
        <end position="49"/>
    </location>
</feature>
<comment type="caution">
    <text evidence="17">The sequence shown here is derived from an EMBL/GenBank/DDBJ whole genome shotgun (WGS) entry which is preliminary data.</text>
</comment>
<dbReference type="OrthoDB" id="438440at2759"/>
<organism evidence="17 18">
    <name type="scientific">Trichosporon asahii var. asahii (strain CBS 8904)</name>
    <name type="common">Yeast</name>
    <dbReference type="NCBI Taxonomy" id="1220162"/>
    <lineage>
        <taxon>Eukaryota</taxon>
        <taxon>Fungi</taxon>
        <taxon>Dikarya</taxon>
        <taxon>Basidiomycota</taxon>
        <taxon>Agaricomycotina</taxon>
        <taxon>Tremellomycetes</taxon>
        <taxon>Trichosporonales</taxon>
        <taxon>Trichosporonaceae</taxon>
        <taxon>Trichosporon</taxon>
    </lineage>
</organism>
<dbReference type="STRING" id="1220162.K1VI63"/>
<evidence type="ECO:0000256" key="15">
    <source>
        <dbReference type="SAM" id="MobiDB-lite"/>
    </source>
</evidence>
<keyword evidence="3" id="KW-1003">Cell membrane</keyword>
<evidence type="ECO:0000313" key="18">
    <source>
        <dbReference type="Proteomes" id="UP000006757"/>
    </source>
</evidence>
<comment type="cofactor">
    <cofactor evidence="1">
        <name>Ca(2+)</name>
        <dbReference type="ChEBI" id="CHEBI:29108"/>
    </cofactor>
</comment>
<dbReference type="InParanoid" id="K1VI63"/>
<dbReference type="OMA" id="SWKVHKG"/>
<comment type="catalytic activity">
    <reaction evidence="13">
        <text>a 1,2-diacyl-sn-glycerol + H2O = a 2-acylglycerol + a fatty acid + H(+)</text>
        <dbReference type="Rhea" id="RHEA:33275"/>
        <dbReference type="ChEBI" id="CHEBI:15377"/>
        <dbReference type="ChEBI" id="CHEBI:15378"/>
        <dbReference type="ChEBI" id="CHEBI:17389"/>
        <dbReference type="ChEBI" id="CHEBI:17815"/>
        <dbReference type="ChEBI" id="CHEBI:28868"/>
        <dbReference type="EC" id="3.1.1.116"/>
    </reaction>
    <physiologicalReaction direction="left-to-right" evidence="13">
        <dbReference type="Rhea" id="RHEA:33276"/>
    </physiologicalReaction>
</comment>
<dbReference type="GO" id="GO:0046340">
    <property type="term" value="P:diacylglycerol catabolic process"/>
    <property type="evidence" value="ECO:0007669"/>
    <property type="project" value="TreeGrafter"/>
</dbReference>
<dbReference type="AlphaFoldDB" id="K1VI63"/>
<dbReference type="HOGENOM" id="CLU_001871_0_0_1"/>
<keyword evidence="8" id="KW-0106">Calcium</keyword>
<evidence type="ECO:0000256" key="10">
    <source>
        <dbReference type="ARBA" id="ARBA00022989"/>
    </source>
</evidence>
<feature type="domain" description="Fungal lipase-type" evidence="16">
    <location>
        <begin position="802"/>
        <end position="967"/>
    </location>
</feature>
<keyword evidence="5" id="KW-0812">Transmembrane</keyword>
<dbReference type="GO" id="GO:0005886">
    <property type="term" value="C:plasma membrane"/>
    <property type="evidence" value="ECO:0007669"/>
    <property type="project" value="UniProtKB-SubCell"/>
</dbReference>
<keyword evidence="10" id="KW-1133">Transmembrane helix</keyword>
<evidence type="ECO:0000256" key="3">
    <source>
        <dbReference type="ARBA" id="ARBA00022475"/>
    </source>
</evidence>
<dbReference type="eggNOG" id="KOG2088">
    <property type="taxonomic scope" value="Eukaryota"/>
</dbReference>
<keyword evidence="4" id="KW-0597">Phosphoprotein</keyword>
<proteinExistence type="predicted"/>
<evidence type="ECO:0000256" key="12">
    <source>
        <dbReference type="ARBA" id="ARBA00023136"/>
    </source>
</evidence>
<feature type="region of interest" description="Disordered" evidence="15">
    <location>
        <begin position="331"/>
        <end position="358"/>
    </location>
</feature>
<keyword evidence="7" id="KW-0378">Hydrolase</keyword>
<feature type="compositionally biased region" description="Low complexity" evidence="15">
    <location>
        <begin position="649"/>
        <end position="658"/>
    </location>
</feature>
<keyword evidence="11" id="KW-0443">Lipid metabolism</keyword>
<feature type="compositionally biased region" description="Acidic residues" evidence="15">
    <location>
        <begin position="289"/>
        <end position="298"/>
    </location>
</feature>
<evidence type="ECO:0000256" key="13">
    <source>
        <dbReference type="ARBA" id="ARBA00024531"/>
    </source>
</evidence>
<sequence>MMTSSTLQRPVAPAPGSSNSDRQSQDGPGETSTQPPNGDEGGSGGGAVTTTANMTAEMAGQVVLHASSAAVALAPTIFPTPIANLVTAIATSARLSLRVTAFFIEAILETSQNNPEKLDVQADAFLNVLDRWTNVGIYVIHHTFTLAELFAMSGFYLTANTVQSASFAAHESVTLFDSLFGSNESSRALSSIIALVRQELLEDERFQAADRGKVASLTALTKALTAFACLQNATWSRSAKRLKMRVDDETFKSEVSEPTHSALPEAGPGPRTIAARREREREIPSLLYETDEQGDVTMEDVSSRPSRRSSLRSRQQEDDELFRQLEEFVGDADRSVSAPVSPIAKTRDRSNSQPHRTLKRVRGDVFEIMDELQESTVVTRTLERVDTRPSLKRAQSETAADILVEEVEDEAMSRPPPATPLTTPTGVMDEDPAEWIEVDQLLDGQDDALVPSAPNGRVAAVASEPPNAERIQLVLRTMTNKLLQRKRTVRRVQNVGLSPRMSPSPSPPPSHRKEKERERESSPATIREHERPDVRQIDWRQAVAASRARTSGTPPPRSGTPPRSSSHNDIGPSSRRSSSDSIAAGNRSSLKPKRRFFSGYSTRGHDEPRRNNSEGGLANAFRSTLRRKPTAFPGVEDEEPPSAPPPRANTPRASQPRSAPAPAPSPLTPMRGEREHSVHQSVRTRSNAIHTSSSQIFGPDIESSASLFPHEGLIRNIHRFMRYSSAAYGQNFLRILGLGNTDFHYTTAGGHHANSWAFARHTNIPINNLILSSYTETSPLSGHKAPPLVHYIAVEHGLRAIVLTCRGTLGLNDVLVDLTCQYRPIQIEGVEGDFQVHAGMHESALQLTSRASTVHQCLVEALEQYPYYGLVLCGHSLGGGVAALLGIEWAQRATLFMSQNAKRERKVKHPPISTKFVTSFGSGLPPGRPIHVYAYGVPAVASYDLGKYCDGLVTSVIQNSDVVPSLSLGVLRDLKNVAVTLYEEGGIAEEIVGRILGLNKRKFAFEGDSASSDTPSSGHNAADDEQMLHDWMESLIKTMRADMDNDKLYPPGSVYIMEYSDVFLTASSGAGENNSNSSQRARRVILRLCESVRERFGELSFTKSMLKDHMPLHYERATELLIQGVQE</sequence>
<evidence type="ECO:0000256" key="5">
    <source>
        <dbReference type="ARBA" id="ARBA00022692"/>
    </source>
</evidence>
<evidence type="ECO:0000313" key="17">
    <source>
        <dbReference type="EMBL" id="EKD03820.1"/>
    </source>
</evidence>
<evidence type="ECO:0000256" key="2">
    <source>
        <dbReference type="ARBA" id="ARBA00004651"/>
    </source>
</evidence>
<feature type="compositionally biased region" description="Basic and acidic residues" evidence="15">
    <location>
        <begin position="511"/>
        <end position="538"/>
    </location>
</feature>
<feature type="compositionally biased region" description="Polar residues" evidence="15">
    <location>
        <begin position="679"/>
        <end position="696"/>
    </location>
</feature>
<dbReference type="CDD" id="cd00519">
    <property type="entry name" value="Lipase_3"/>
    <property type="match status" value="1"/>
</dbReference>
<dbReference type="GO" id="GO:0019369">
    <property type="term" value="P:arachidonate metabolic process"/>
    <property type="evidence" value="ECO:0007669"/>
    <property type="project" value="TreeGrafter"/>
</dbReference>
<gene>
    <name evidence="17" type="ORF">A1Q2_01833</name>
</gene>
<feature type="compositionally biased region" description="Polar residues" evidence="15">
    <location>
        <begin position="16"/>
        <end position="36"/>
    </location>
</feature>
<dbReference type="InterPro" id="IPR052214">
    <property type="entry name" value="DAG_Lipase-Related"/>
</dbReference>
<dbReference type="Pfam" id="PF01764">
    <property type="entry name" value="Lipase_3"/>
    <property type="match status" value="1"/>
</dbReference>
<dbReference type="PANTHER" id="PTHR45792">
    <property type="entry name" value="DIACYLGLYCEROL LIPASE HOMOLOG-RELATED"/>
    <property type="match status" value="1"/>
</dbReference>